<reference evidence="1" key="1">
    <citation type="submission" date="2021-03" db="EMBL/GenBank/DDBJ databases">
        <title>Draft genome sequence of rust myrtle Austropuccinia psidii MF-1, a brazilian biotype.</title>
        <authorList>
            <person name="Quecine M.C."/>
            <person name="Pachon D.M.R."/>
            <person name="Bonatelli M.L."/>
            <person name="Correr F.H."/>
            <person name="Franceschini L.M."/>
            <person name="Leite T.F."/>
            <person name="Margarido G.R.A."/>
            <person name="Almeida C.A."/>
            <person name="Ferrarezi J.A."/>
            <person name="Labate C.A."/>
        </authorList>
    </citation>
    <scope>NUCLEOTIDE SEQUENCE</scope>
    <source>
        <strain evidence="1">MF-1</strain>
    </source>
</reference>
<accession>A0A9Q3EVZ1</accession>
<organism evidence="1 2">
    <name type="scientific">Austropuccinia psidii MF-1</name>
    <dbReference type="NCBI Taxonomy" id="1389203"/>
    <lineage>
        <taxon>Eukaryota</taxon>
        <taxon>Fungi</taxon>
        <taxon>Dikarya</taxon>
        <taxon>Basidiomycota</taxon>
        <taxon>Pucciniomycotina</taxon>
        <taxon>Pucciniomycetes</taxon>
        <taxon>Pucciniales</taxon>
        <taxon>Sphaerophragmiaceae</taxon>
        <taxon>Austropuccinia</taxon>
    </lineage>
</organism>
<evidence type="ECO:0000313" key="1">
    <source>
        <dbReference type="EMBL" id="MBW0530475.1"/>
    </source>
</evidence>
<protein>
    <submittedName>
        <fullName evidence="1">Uncharacterized protein</fullName>
    </submittedName>
</protein>
<gene>
    <name evidence="1" type="ORF">O181_070190</name>
</gene>
<dbReference type="AlphaFoldDB" id="A0A9Q3EVZ1"/>
<keyword evidence="2" id="KW-1185">Reference proteome</keyword>
<sequence length="109" mass="12908">MIQTLKDMVRKLCAYGLEFKDCYRFAYDWCDSLPKLEFVYETSIHAGTNQNTAILKKGWNPKLTQDLLRKDLVEIHPSSNSFKGILKEDWKHKVRWMEDSFAYAKNKLD</sequence>
<proteinExistence type="predicted"/>
<comment type="caution">
    <text evidence="1">The sequence shown here is derived from an EMBL/GenBank/DDBJ whole genome shotgun (WGS) entry which is preliminary data.</text>
</comment>
<dbReference type="EMBL" id="AVOT02036033">
    <property type="protein sequence ID" value="MBW0530475.1"/>
    <property type="molecule type" value="Genomic_DNA"/>
</dbReference>
<evidence type="ECO:0000313" key="2">
    <source>
        <dbReference type="Proteomes" id="UP000765509"/>
    </source>
</evidence>
<dbReference type="Proteomes" id="UP000765509">
    <property type="component" value="Unassembled WGS sequence"/>
</dbReference>
<name>A0A9Q3EVZ1_9BASI</name>